<keyword evidence="2" id="KW-1185">Reference proteome</keyword>
<organism evidence="1 2">
    <name type="scientific">Marivivens niveibacter</name>
    <dbReference type="NCBI Taxonomy" id="1930667"/>
    <lineage>
        <taxon>Bacteria</taxon>
        <taxon>Pseudomonadati</taxon>
        <taxon>Pseudomonadota</taxon>
        <taxon>Alphaproteobacteria</taxon>
        <taxon>Rhodobacterales</taxon>
        <taxon>Paracoccaceae</taxon>
        <taxon>Marivivens group</taxon>
        <taxon>Marivivens</taxon>
    </lineage>
</organism>
<dbReference type="EMBL" id="MSPP01000003">
    <property type="protein sequence ID" value="OUD08816.1"/>
    <property type="molecule type" value="Genomic_DNA"/>
</dbReference>
<comment type="caution">
    <text evidence="1">The sequence shown here is derived from an EMBL/GenBank/DDBJ whole genome shotgun (WGS) entry which is preliminary data.</text>
</comment>
<dbReference type="GO" id="GO:0016787">
    <property type="term" value="F:hydrolase activity"/>
    <property type="evidence" value="ECO:0007669"/>
    <property type="project" value="UniProtKB-KW"/>
</dbReference>
<dbReference type="RefSeq" id="WP_086451310.1">
    <property type="nucleotide sequence ID" value="NZ_MSPP01000003.1"/>
</dbReference>
<accession>A0A251WWV0</accession>
<dbReference type="PANTHER" id="PTHR35336:SF5">
    <property type="entry name" value="ADENOSYLCOBINAMIDE AMIDOHYDROLASE"/>
    <property type="match status" value="1"/>
</dbReference>
<proteinExistence type="predicted"/>
<dbReference type="PANTHER" id="PTHR35336">
    <property type="entry name" value="ADENOSYLCOBINAMIDE AMIDOHYDROLASE"/>
    <property type="match status" value="1"/>
</dbReference>
<name>A0A251WWV0_9RHOB</name>
<dbReference type="InterPro" id="IPR052209">
    <property type="entry name" value="CbiZ"/>
</dbReference>
<keyword evidence="1" id="KW-0378">Hydrolase</keyword>
<dbReference type="AlphaFoldDB" id="A0A251WWV0"/>
<protein>
    <submittedName>
        <fullName evidence="1">Adenosylcobinamide amidohydrolase</fullName>
    </submittedName>
</protein>
<reference evidence="1 2" key="1">
    <citation type="submission" date="2016-12" db="EMBL/GenBank/DDBJ databases">
        <title>The draft genome sequence of HSLHS2.</title>
        <authorList>
            <person name="Hu D."/>
            <person name="Wang L."/>
            <person name="Shao Z."/>
        </authorList>
    </citation>
    <scope>NUCLEOTIDE SEQUENCE [LARGE SCALE GENOMIC DNA]</scope>
    <source>
        <strain evidence="1">MCCC 1A06712</strain>
    </source>
</reference>
<evidence type="ECO:0000313" key="1">
    <source>
        <dbReference type="EMBL" id="OUD08816.1"/>
    </source>
</evidence>
<dbReference type="Pfam" id="PF01955">
    <property type="entry name" value="CbiZ"/>
    <property type="match status" value="1"/>
</dbReference>
<dbReference type="Proteomes" id="UP000194664">
    <property type="component" value="Unassembled WGS sequence"/>
</dbReference>
<evidence type="ECO:0000313" key="2">
    <source>
        <dbReference type="Proteomes" id="UP000194664"/>
    </source>
</evidence>
<gene>
    <name evidence="1" type="ORF">BVC71_08830</name>
</gene>
<dbReference type="OrthoDB" id="9767827at2"/>
<dbReference type="InterPro" id="IPR002808">
    <property type="entry name" value="AdoCbi_amidolase"/>
</dbReference>
<sequence>MNVVTLDRPWLEFTFGTDQKILSWAINRPGFVTANRILWREVRNTDLPPELDVTDWIASELGCRGALDAVTFLTSRNITAFDQEIVTVGDCTAHAVVTAGLSNAERIGTRRDFSRVNWGTINIAVHTSIGLADHAMVEATSIISQARTAAVIEAGFDLPTGIATGTGTDCIAIACPQGDTAYAGLHTEVGHAIGAATYAAMKRTVTEWKDSVMKTFEG</sequence>